<reference evidence="5 6" key="1">
    <citation type="submission" date="2018-06" db="EMBL/GenBank/DDBJ databases">
        <title>The Genome of Cuscuta australis (Dodder) Provides Insight into the Evolution of Plant Parasitism.</title>
        <authorList>
            <person name="Liu H."/>
        </authorList>
    </citation>
    <scope>NUCLEOTIDE SEQUENCE [LARGE SCALE GENOMIC DNA]</scope>
    <source>
        <strain evidence="6">cv. Yunnan</strain>
        <tissue evidence="5">Vines</tissue>
    </source>
</reference>
<evidence type="ECO:0000256" key="3">
    <source>
        <dbReference type="SAM" id="MobiDB-lite"/>
    </source>
</evidence>
<name>A0A328DW49_9ASTE</name>
<dbReference type="GO" id="GO:0006406">
    <property type="term" value="P:mRNA export from nucleus"/>
    <property type="evidence" value="ECO:0007669"/>
    <property type="project" value="TreeGrafter"/>
</dbReference>
<dbReference type="InterPro" id="IPR025715">
    <property type="entry name" value="FoP_C"/>
</dbReference>
<dbReference type="PROSITE" id="PS50102">
    <property type="entry name" value="RRM"/>
    <property type="match status" value="1"/>
</dbReference>
<keyword evidence="1 2" id="KW-0694">RNA-binding</keyword>
<evidence type="ECO:0000256" key="2">
    <source>
        <dbReference type="PROSITE-ProRule" id="PRU00176"/>
    </source>
</evidence>
<keyword evidence="6" id="KW-1185">Reference proteome</keyword>
<accession>A0A328DW49</accession>
<proteinExistence type="predicted"/>
<dbReference type="Pfam" id="PF00076">
    <property type="entry name" value="RRM_1"/>
    <property type="match status" value="1"/>
</dbReference>
<dbReference type="Gene3D" id="3.30.70.330">
    <property type="match status" value="1"/>
</dbReference>
<dbReference type="SMART" id="SM01218">
    <property type="entry name" value="FoP_duplication"/>
    <property type="match status" value="1"/>
</dbReference>
<gene>
    <name evidence="5" type="ORF">DM860_005737</name>
</gene>
<protein>
    <recommendedName>
        <fullName evidence="4">RRM domain-containing protein</fullName>
    </recommendedName>
</protein>
<dbReference type="InterPro" id="IPR051229">
    <property type="entry name" value="ALYREF_mRNA_export"/>
</dbReference>
<sequence>MFEIETGTKLYVSNLGNGVSEEDINILFSEFGDMKWYAIHYDKNGGGSKGTAEVVYSRRQDALAAFKRYNNAKLDGKPVKIEIVGTNAATGNSSRVLRRREGRRRGRGRGRRDSGGGKVVSAIELDADLDKYHSEAMQID</sequence>
<dbReference type="SUPFAM" id="SSF54928">
    <property type="entry name" value="RNA-binding domain, RBD"/>
    <property type="match status" value="1"/>
</dbReference>
<evidence type="ECO:0000313" key="6">
    <source>
        <dbReference type="Proteomes" id="UP000249390"/>
    </source>
</evidence>
<dbReference type="Pfam" id="PF13865">
    <property type="entry name" value="FoP_duplication"/>
    <property type="match status" value="1"/>
</dbReference>
<feature type="compositionally biased region" description="Basic residues" evidence="3">
    <location>
        <begin position="96"/>
        <end position="110"/>
    </location>
</feature>
<dbReference type="Proteomes" id="UP000249390">
    <property type="component" value="Unassembled WGS sequence"/>
</dbReference>
<comment type="caution">
    <text evidence="5">The sequence shown here is derived from an EMBL/GenBank/DDBJ whole genome shotgun (WGS) entry which is preliminary data.</text>
</comment>
<evidence type="ECO:0000259" key="4">
    <source>
        <dbReference type="PROSITE" id="PS50102"/>
    </source>
</evidence>
<dbReference type="GO" id="GO:0003729">
    <property type="term" value="F:mRNA binding"/>
    <property type="evidence" value="ECO:0007669"/>
    <property type="project" value="TreeGrafter"/>
</dbReference>
<feature type="region of interest" description="Disordered" evidence="3">
    <location>
        <begin position="92"/>
        <end position="117"/>
    </location>
</feature>
<dbReference type="SMART" id="SM00360">
    <property type="entry name" value="RRM"/>
    <property type="match status" value="1"/>
</dbReference>
<dbReference type="PANTHER" id="PTHR19965:SF35">
    <property type="entry name" value="RNA ANNEALING PROTEIN YRA1"/>
    <property type="match status" value="1"/>
</dbReference>
<evidence type="ECO:0000256" key="1">
    <source>
        <dbReference type="ARBA" id="ARBA00022884"/>
    </source>
</evidence>
<dbReference type="GO" id="GO:0005634">
    <property type="term" value="C:nucleus"/>
    <property type="evidence" value="ECO:0007669"/>
    <property type="project" value="TreeGrafter"/>
</dbReference>
<dbReference type="InterPro" id="IPR000504">
    <property type="entry name" value="RRM_dom"/>
</dbReference>
<dbReference type="InterPro" id="IPR012677">
    <property type="entry name" value="Nucleotide-bd_a/b_plait_sf"/>
</dbReference>
<feature type="domain" description="RRM" evidence="4">
    <location>
        <begin position="8"/>
        <end position="86"/>
    </location>
</feature>
<organism evidence="5 6">
    <name type="scientific">Cuscuta australis</name>
    <dbReference type="NCBI Taxonomy" id="267555"/>
    <lineage>
        <taxon>Eukaryota</taxon>
        <taxon>Viridiplantae</taxon>
        <taxon>Streptophyta</taxon>
        <taxon>Embryophyta</taxon>
        <taxon>Tracheophyta</taxon>
        <taxon>Spermatophyta</taxon>
        <taxon>Magnoliopsida</taxon>
        <taxon>eudicotyledons</taxon>
        <taxon>Gunneridae</taxon>
        <taxon>Pentapetalae</taxon>
        <taxon>asterids</taxon>
        <taxon>lamiids</taxon>
        <taxon>Solanales</taxon>
        <taxon>Convolvulaceae</taxon>
        <taxon>Cuscuteae</taxon>
        <taxon>Cuscuta</taxon>
        <taxon>Cuscuta subgen. Grammica</taxon>
        <taxon>Cuscuta sect. Cleistogrammica</taxon>
    </lineage>
</organism>
<dbReference type="AlphaFoldDB" id="A0A328DW49"/>
<dbReference type="EMBL" id="NQVE01000098">
    <property type="protein sequence ID" value="RAL48313.1"/>
    <property type="molecule type" value="Genomic_DNA"/>
</dbReference>
<dbReference type="InterPro" id="IPR035979">
    <property type="entry name" value="RBD_domain_sf"/>
</dbReference>
<dbReference type="PANTHER" id="PTHR19965">
    <property type="entry name" value="RNA AND EXPORT FACTOR BINDING PROTEIN"/>
    <property type="match status" value="1"/>
</dbReference>
<evidence type="ECO:0000313" key="5">
    <source>
        <dbReference type="EMBL" id="RAL48313.1"/>
    </source>
</evidence>